<dbReference type="EMBL" id="MU250523">
    <property type="protein sequence ID" value="KAG7453216.1"/>
    <property type="molecule type" value="Genomic_DNA"/>
</dbReference>
<reference evidence="1" key="1">
    <citation type="submission" date="2020-11" db="EMBL/GenBank/DDBJ databases">
        <title>Adaptations for nitrogen fixation in a non-lichenized fungal sporocarp promotes dispersal by wood-feeding termites.</title>
        <authorList>
            <consortium name="DOE Joint Genome Institute"/>
            <person name="Koch R.A."/>
            <person name="Yoon G."/>
            <person name="Arayal U."/>
            <person name="Lail K."/>
            <person name="Amirebrahimi M."/>
            <person name="Labutti K."/>
            <person name="Lipzen A."/>
            <person name="Riley R."/>
            <person name="Barry K."/>
            <person name="Henrissat B."/>
            <person name="Grigoriev I.V."/>
            <person name="Herr J.R."/>
            <person name="Aime M.C."/>
        </authorList>
    </citation>
    <scope>NUCLEOTIDE SEQUENCE</scope>
    <source>
        <strain evidence="1">MCA 3950</strain>
    </source>
</reference>
<comment type="caution">
    <text evidence="1">The sequence shown here is derived from an EMBL/GenBank/DDBJ whole genome shotgun (WGS) entry which is preliminary data.</text>
</comment>
<dbReference type="AlphaFoldDB" id="A0A9P8AZF1"/>
<evidence type="ECO:0000313" key="2">
    <source>
        <dbReference type="Proteomes" id="UP000812287"/>
    </source>
</evidence>
<dbReference type="RefSeq" id="XP_043046716.1">
    <property type="nucleotide sequence ID" value="XM_043181240.1"/>
</dbReference>
<dbReference type="GeneID" id="66103536"/>
<protein>
    <submittedName>
        <fullName evidence="1">Uncharacterized protein</fullName>
    </submittedName>
</protein>
<keyword evidence="2" id="KW-1185">Reference proteome</keyword>
<evidence type="ECO:0000313" key="1">
    <source>
        <dbReference type="EMBL" id="KAG7453216.1"/>
    </source>
</evidence>
<name>A0A9P8AZF1_9AGAR</name>
<gene>
    <name evidence="1" type="ORF">BT62DRAFT_52000</name>
</gene>
<organism evidence="1 2">
    <name type="scientific">Guyanagaster necrorhizus</name>
    <dbReference type="NCBI Taxonomy" id="856835"/>
    <lineage>
        <taxon>Eukaryota</taxon>
        <taxon>Fungi</taxon>
        <taxon>Dikarya</taxon>
        <taxon>Basidiomycota</taxon>
        <taxon>Agaricomycotina</taxon>
        <taxon>Agaricomycetes</taxon>
        <taxon>Agaricomycetidae</taxon>
        <taxon>Agaricales</taxon>
        <taxon>Marasmiineae</taxon>
        <taxon>Physalacriaceae</taxon>
        <taxon>Guyanagaster</taxon>
    </lineage>
</organism>
<sequence length="155" mass="17896">MKVLPFFFLHFNSLPFLQMAALRHHLELFVLILWESPIRTRSSAEGRYTTAPLFFSERSDICFTSSRIAVSIASLMSLHLESNSPRTPWMWALRSWTLIISGRAARRLRRWCALEGIVSGEEDAIPRLGTGYWGNESIFDTIDIYYSVVTHRVEV</sequence>
<accession>A0A9P8AZF1</accession>
<dbReference type="Proteomes" id="UP000812287">
    <property type="component" value="Unassembled WGS sequence"/>
</dbReference>
<proteinExistence type="predicted"/>